<dbReference type="EMBL" id="KQ965736">
    <property type="protein sequence ID" value="KXS20322.1"/>
    <property type="molecule type" value="Genomic_DNA"/>
</dbReference>
<reference evidence="2 3" key="1">
    <citation type="journal article" date="2015" name="Genome Biol. Evol.">
        <title>Phylogenomic analyses indicate that early fungi evolved digesting cell walls of algal ancestors of land plants.</title>
        <authorList>
            <person name="Chang Y."/>
            <person name="Wang S."/>
            <person name="Sekimoto S."/>
            <person name="Aerts A.L."/>
            <person name="Choi C."/>
            <person name="Clum A."/>
            <person name="LaButti K.M."/>
            <person name="Lindquist E.A."/>
            <person name="Yee Ngan C."/>
            <person name="Ohm R.A."/>
            <person name="Salamov A.A."/>
            <person name="Grigoriev I.V."/>
            <person name="Spatafora J.W."/>
            <person name="Berbee M.L."/>
        </authorList>
    </citation>
    <scope>NUCLEOTIDE SEQUENCE [LARGE SCALE GENOMIC DNA]</scope>
    <source>
        <strain evidence="2 3">JEL478</strain>
    </source>
</reference>
<evidence type="ECO:0000259" key="1">
    <source>
        <dbReference type="Pfam" id="PF13600"/>
    </source>
</evidence>
<name>A0A139AUB0_GONPJ</name>
<sequence length="76" mass="8425">MAAPRTLVVDVLKESAVDTVTVYSDRAEVVRLFKNLKLQEGQTEIAINGVVDLVQDSIRQVDQSKFHVVFAVLTPL</sequence>
<evidence type="ECO:0000313" key="2">
    <source>
        <dbReference type="EMBL" id="KXS20322.1"/>
    </source>
</evidence>
<feature type="domain" description="DUF4140" evidence="1">
    <location>
        <begin position="20"/>
        <end position="59"/>
    </location>
</feature>
<protein>
    <recommendedName>
        <fullName evidence="1">DUF4140 domain-containing protein</fullName>
    </recommendedName>
</protein>
<dbReference type="AlphaFoldDB" id="A0A139AUB0"/>
<keyword evidence="3" id="KW-1185">Reference proteome</keyword>
<dbReference type="Proteomes" id="UP000070544">
    <property type="component" value="Unassembled WGS sequence"/>
</dbReference>
<proteinExistence type="predicted"/>
<dbReference type="InterPro" id="IPR025554">
    <property type="entry name" value="DUF4140"/>
</dbReference>
<gene>
    <name evidence="2" type="ORF">M427DRAFT_407318</name>
</gene>
<dbReference type="Pfam" id="PF13600">
    <property type="entry name" value="DUF4140"/>
    <property type="match status" value="1"/>
</dbReference>
<evidence type="ECO:0000313" key="3">
    <source>
        <dbReference type="Proteomes" id="UP000070544"/>
    </source>
</evidence>
<dbReference type="OrthoDB" id="10068793at2759"/>
<accession>A0A139AUB0</accession>
<organism evidence="2 3">
    <name type="scientific">Gonapodya prolifera (strain JEL478)</name>
    <name type="common">Monoblepharis prolifera</name>
    <dbReference type="NCBI Taxonomy" id="1344416"/>
    <lineage>
        <taxon>Eukaryota</taxon>
        <taxon>Fungi</taxon>
        <taxon>Fungi incertae sedis</taxon>
        <taxon>Chytridiomycota</taxon>
        <taxon>Chytridiomycota incertae sedis</taxon>
        <taxon>Monoblepharidomycetes</taxon>
        <taxon>Monoblepharidales</taxon>
        <taxon>Gonapodyaceae</taxon>
        <taxon>Gonapodya</taxon>
    </lineage>
</organism>